<dbReference type="InterPro" id="IPR015797">
    <property type="entry name" value="NUDIX_hydrolase-like_dom_sf"/>
</dbReference>
<protein>
    <submittedName>
        <fullName evidence="2">NUDIX domain-containing protein</fullName>
    </submittedName>
</protein>
<dbReference type="Gene3D" id="3.90.79.10">
    <property type="entry name" value="Nucleoside Triphosphate Pyrophosphohydrolase"/>
    <property type="match status" value="1"/>
</dbReference>
<dbReference type="CDD" id="cd04662">
    <property type="entry name" value="NUDIX_Hydrolase"/>
    <property type="match status" value="1"/>
</dbReference>
<accession>A0A516NQJ1</accession>
<evidence type="ECO:0000259" key="1">
    <source>
        <dbReference type="PROSITE" id="PS51462"/>
    </source>
</evidence>
<dbReference type="PANTHER" id="PTHR21340:SF7">
    <property type="entry name" value="NUDIX HYDROLASE DOMAIN-CONTAINING PROTEIN"/>
    <property type="match status" value="1"/>
</dbReference>
<dbReference type="InterPro" id="IPR000086">
    <property type="entry name" value="NUDIX_hydrolase_dom"/>
</dbReference>
<evidence type="ECO:0000313" key="2">
    <source>
        <dbReference type="EMBL" id="QDP81159.1"/>
    </source>
</evidence>
<dbReference type="GO" id="GO:0006167">
    <property type="term" value="P:AMP biosynthetic process"/>
    <property type="evidence" value="ECO:0007669"/>
    <property type="project" value="TreeGrafter"/>
</dbReference>
<reference evidence="2 3" key="1">
    <citation type="submission" date="2019-07" db="EMBL/GenBank/DDBJ databases">
        <title>Complete Genome Sequence and Methylome Analysis of Nocardia otitidis-caviarum NEB252.</title>
        <authorList>
            <person name="Fomenkov A."/>
            <person name="Anton B.P."/>
            <person name="Vincze T."/>
            <person name="Roberts R.J."/>
        </authorList>
    </citation>
    <scope>NUCLEOTIDE SEQUENCE [LARGE SCALE GENOMIC DNA]</scope>
    <source>
        <strain evidence="2 3">NEB252</strain>
    </source>
</reference>
<name>A0A516NQJ1_9NOCA</name>
<dbReference type="RefSeq" id="WP_143982281.1">
    <property type="nucleotide sequence ID" value="NZ_CP041695.1"/>
</dbReference>
<sequence>MTRYSAGVLLFRRTPEFEVLIAHMGGPFWSRKDTAAWSIPKGEYDPETEDAAAAARREFTEELGLPVPDGEWIALGEVAYGSGRARKQVSAWAIEGDLDPALIIPGTFEMEWPPRSGRLASFPEVDRAAWFPPEAARDRLIAAQRAFLDRLTELAVQ</sequence>
<dbReference type="EMBL" id="CP041695">
    <property type="protein sequence ID" value="QDP81159.1"/>
    <property type="molecule type" value="Genomic_DNA"/>
</dbReference>
<dbReference type="KEGG" id="nod:FOH10_23025"/>
<proteinExistence type="predicted"/>
<dbReference type="InterPro" id="IPR051325">
    <property type="entry name" value="Nudix_hydrolase_domain"/>
</dbReference>
<evidence type="ECO:0000313" key="3">
    <source>
        <dbReference type="Proteomes" id="UP000317039"/>
    </source>
</evidence>
<dbReference type="PROSITE" id="PS51462">
    <property type="entry name" value="NUDIX"/>
    <property type="match status" value="1"/>
</dbReference>
<dbReference type="Pfam" id="PF00293">
    <property type="entry name" value="NUDIX"/>
    <property type="match status" value="1"/>
</dbReference>
<dbReference type="Proteomes" id="UP000317039">
    <property type="component" value="Chromosome"/>
</dbReference>
<dbReference type="AlphaFoldDB" id="A0A516NQJ1"/>
<dbReference type="GeneID" id="80335237"/>
<gene>
    <name evidence="2" type="ORF">FOH10_23025</name>
</gene>
<dbReference type="PANTHER" id="PTHR21340">
    <property type="entry name" value="DIADENOSINE 5,5-P1,P4-TETRAPHOSPHATE PYROPHOSPHOHYDROLASE MUTT"/>
    <property type="match status" value="1"/>
</dbReference>
<dbReference type="SUPFAM" id="SSF55811">
    <property type="entry name" value="Nudix"/>
    <property type="match status" value="1"/>
</dbReference>
<dbReference type="GO" id="GO:0004081">
    <property type="term" value="F:bis(5'-nucleosyl)-tetraphosphatase (asymmetrical) activity"/>
    <property type="evidence" value="ECO:0007669"/>
    <property type="project" value="TreeGrafter"/>
</dbReference>
<organism evidence="2 3">
    <name type="scientific">Nocardia otitidiscaviarum</name>
    <dbReference type="NCBI Taxonomy" id="1823"/>
    <lineage>
        <taxon>Bacteria</taxon>
        <taxon>Bacillati</taxon>
        <taxon>Actinomycetota</taxon>
        <taxon>Actinomycetes</taxon>
        <taxon>Mycobacteriales</taxon>
        <taxon>Nocardiaceae</taxon>
        <taxon>Nocardia</taxon>
    </lineage>
</organism>
<feature type="domain" description="Nudix hydrolase" evidence="1">
    <location>
        <begin position="1"/>
        <end position="153"/>
    </location>
</feature>
<dbReference type="GO" id="GO:0006754">
    <property type="term" value="P:ATP biosynthetic process"/>
    <property type="evidence" value="ECO:0007669"/>
    <property type="project" value="TreeGrafter"/>
</dbReference>